<evidence type="ECO:0000259" key="2">
    <source>
        <dbReference type="SMART" id="SM00842"/>
    </source>
</evidence>
<feature type="region of interest" description="Disordered" evidence="1">
    <location>
        <begin position="103"/>
        <end position="128"/>
    </location>
</feature>
<name>A0A382NZS2_9ZZZZ</name>
<dbReference type="PANTHER" id="PTHR32432">
    <property type="entry name" value="CELL DIVISION PROTEIN FTSA-RELATED"/>
    <property type="match status" value="1"/>
</dbReference>
<dbReference type="Gene3D" id="3.30.420.40">
    <property type="match status" value="1"/>
</dbReference>
<dbReference type="SMART" id="SM00842">
    <property type="entry name" value="FtsA"/>
    <property type="match status" value="1"/>
</dbReference>
<feature type="domain" description="SHS2" evidence="2">
    <location>
        <begin position="5"/>
        <end position="149"/>
    </location>
</feature>
<dbReference type="InterPro" id="IPR003494">
    <property type="entry name" value="SHS2_FtsA"/>
</dbReference>
<dbReference type="InterPro" id="IPR043129">
    <property type="entry name" value="ATPase_NBD"/>
</dbReference>
<dbReference type="PANTHER" id="PTHR32432:SF4">
    <property type="entry name" value="CELL DIVISION PROTEIN FTSA"/>
    <property type="match status" value="1"/>
</dbReference>
<dbReference type="SUPFAM" id="SSF53067">
    <property type="entry name" value="Actin-like ATPase domain"/>
    <property type="match status" value="1"/>
</dbReference>
<organism evidence="3">
    <name type="scientific">marine metagenome</name>
    <dbReference type="NCBI Taxonomy" id="408172"/>
    <lineage>
        <taxon>unclassified sequences</taxon>
        <taxon>metagenomes</taxon>
        <taxon>ecological metagenomes</taxon>
    </lineage>
</organism>
<dbReference type="GO" id="GO:0009898">
    <property type="term" value="C:cytoplasmic side of plasma membrane"/>
    <property type="evidence" value="ECO:0007669"/>
    <property type="project" value="TreeGrafter"/>
</dbReference>
<feature type="non-terminal residue" evidence="3">
    <location>
        <position position="149"/>
    </location>
</feature>
<proteinExistence type="predicted"/>
<protein>
    <recommendedName>
        <fullName evidence="2">SHS2 domain-containing protein</fullName>
    </recommendedName>
</protein>
<dbReference type="GO" id="GO:0032153">
    <property type="term" value="C:cell division site"/>
    <property type="evidence" value="ECO:0007669"/>
    <property type="project" value="TreeGrafter"/>
</dbReference>
<evidence type="ECO:0000256" key="1">
    <source>
        <dbReference type="SAM" id="MobiDB-lite"/>
    </source>
</evidence>
<reference evidence="3" key="1">
    <citation type="submission" date="2018-05" db="EMBL/GenBank/DDBJ databases">
        <authorList>
            <person name="Lanie J.A."/>
            <person name="Ng W.-L."/>
            <person name="Kazmierczak K.M."/>
            <person name="Andrzejewski T.M."/>
            <person name="Davidsen T.M."/>
            <person name="Wayne K.J."/>
            <person name="Tettelin H."/>
            <person name="Glass J.I."/>
            <person name="Rusch D."/>
            <person name="Podicherti R."/>
            <person name="Tsui H.-C.T."/>
            <person name="Winkler M.E."/>
        </authorList>
    </citation>
    <scope>NUCLEOTIDE SEQUENCE</scope>
</reference>
<accession>A0A382NZS2</accession>
<sequence>MSKILAAVEIGTSKAKALVGELTDAGGLNVVSAAAVPNEGVRKGEVVDYRKAAAAVHAAIEEAEKTAGTSVDEVYLAQTGCHLRGAELRGTAVTAASDDRAEFADVDRAGEEAKRKEPEEGRSYVHHVRAPTRLDGRIVDDPVGMRGSS</sequence>
<feature type="compositionally biased region" description="Basic and acidic residues" evidence="1">
    <location>
        <begin position="103"/>
        <end position="123"/>
    </location>
</feature>
<dbReference type="EMBL" id="UINC01103612">
    <property type="protein sequence ID" value="SVC66130.1"/>
    <property type="molecule type" value="Genomic_DNA"/>
</dbReference>
<gene>
    <name evidence="3" type="ORF">METZ01_LOCUS318984</name>
</gene>
<dbReference type="GO" id="GO:0051301">
    <property type="term" value="P:cell division"/>
    <property type="evidence" value="ECO:0007669"/>
    <property type="project" value="InterPro"/>
</dbReference>
<dbReference type="AlphaFoldDB" id="A0A382NZS2"/>
<dbReference type="InterPro" id="IPR050696">
    <property type="entry name" value="FtsA/MreB"/>
</dbReference>
<evidence type="ECO:0000313" key="3">
    <source>
        <dbReference type="EMBL" id="SVC66130.1"/>
    </source>
</evidence>